<sequence length="329" mass="37203">MDLFETKQHAADGRIEREADPNGDCRREVLSFHRLVLREREQVDEKLHHPHGNVHKRALYTEKQAAGDDQHETRDLGHYHADIQKVGDVGAGKNRFYLRDASVRDVVVFGRQESAKERENEHDHDVDDEVVCAAQKSAFGEKEEIRGPIGQVVAFVRRNQHILLADARFEPVQVHGDVVNGDREQRYGHRRGDQEDPVQIGVDELAKTSGLGGLLFAGLRQLCVLSVPVNKLKRPVGSRLCGGCFDIHYAVVRQDAKRHAKKLRFKSGGFTYLMCWRRRAPRALDGELGSFGRFWILRLVACPWTPQGPPIDGKTIDAPTHLKLPNSDK</sequence>
<proteinExistence type="predicted"/>
<organism evidence="2 3">
    <name type="scientific">Pichia angusta</name>
    <name type="common">Yeast</name>
    <name type="synonym">Hansenula polymorpha</name>
    <dbReference type="NCBI Taxonomy" id="870730"/>
    <lineage>
        <taxon>Eukaryota</taxon>
        <taxon>Fungi</taxon>
        <taxon>Dikarya</taxon>
        <taxon>Ascomycota</taxon>
        <taxon>Saccharomycotina</taxon>
        <taxon>Pichiomycetes</taxon>
        <taxon>Pichiales</taxon>
        <taxon>Pichiaceae</taxon>
        <taxon>Ogataea</taxon>
    </lineage>
</organism>
<accession>A0AAN6I3D3</accession>
<dbReference type="RefSeq" id="XP_043057335.1">
    <property type="nucleotide sequence ID" value="XM_043206154.1"/>
</dbReference>
<name>A0AAN6I3D3_PICAN</name>
<protein>
    <submittedName>
        <fullName evidence="2">Uncharacterized protein</fullName>
    </submittedName>
</protein>
<dbReference type="Proteomes" id="UP001196530">
    <property type="component" value="Unassembled WGS sequence"/>
</dbReference>
<evidence type="ECO:0000313" key="2">
    <source>
        <dbReference type="EMBL" id="KAG7815755.1"/>
    </source>
</evidence>
<gene>
    <name evidence="2" type="ORF">KL928_005354</name>
</gene>
<dbReference type="EMBL" id="JAHLUX010000014">
    <property type="protein sequence ID" value="KAG7815755.1"/>
    <property type="molecule type" value="Genomic_DNA"/>
</dbReference>
<reference evidence="2" key="1">
    <citation type="journal article" date="2021" name="G3 (Bethesda)">
        <title>Genomic diversity, chromosomal rearrangements, and interspecies hybridization in the ogataea polymorpha species complex.</title>
        <authorList>
            <person name="Hanson S.J."/>
            <person name="Cinneide E.O."/>
            <person name="Salzberg L.I."/>
            <person name="Wolfe K.H."/>
            <person name="McGowan J."/>
            <person name="Fitzpatrick D.A."/>
            <person name="Matlin K."/>
        </authorList>
    </citation>
    <scope>NUCLEOTIDE SEQUENCE</scope>
    <source>
        <strain evidence="2">61-244</strain>
    </source>
</reference>
<dbReference type="GeneID" id="66129405"/>
<comment type="caution">
    <text evidence="2">The sequence shown here is derived from an EMBL/GenBank/DDBJ whole genome shotgun (WGS) entry which is preliminary data.</text>
</comment>
<evidence type="ECO:0000256" key="1">
    <source>
        <dbReference type="SAM" id="MobiDB-lite"/>
    </source>
</evidence>
<evidence type="ECO:0000313" key="3">
    <source>
        <dbReference type="Proteomes" id="UP001196530"/>
    </source>
</evidence>
<feature type="region of interest" description="Disordered" evidence="1">
    <location>
        <begin position="1"/>
        <end position="21"/>
    </location>
</feature>
<dbReference type="AlphaFoldDB" id="A0AAN6I3D3"/>